<dbReference type="AlphaFoldDB" id="A0A937LJE5"/>
<feature type="transmembrane region" description="Helical" evidence="1">
    <location>
        <begin position="168"/>
        <end position="187"/>
    </location>
</feature>
<evidence type="ECO:0008006" key="4">
    <source>
        <dbReference type="Google" id="ProtNLM"/>
    </source>
</evidence>
<organism evidence="2 3">
    <name type="scientific">SAR86 cluster bacterium</name>
    <dbReference type="NCBI Taxonomy" id="2030880"/>
    <lineage>
        <taxon>Bacteria</taxon>
        <taxon>Pseudomonadati</taxon>
        <taxon>Pseudomonadota</taxon>
        <taxon>Gammaproteobacteria</taxon>
        <taxon>SAR86 cluster</taxon>
    </lineage>
</organism>
<proteinExistence type="predicted"/>
<feature type="transmembrane region" description="Helical" evidence="1">
    <location>
        <begin position="27"/>
        <end position="49"/>
    </location>
</feature>
<keyword evidence="1" id="KW-0812">Transmembrane</keyword>
<feature type="transmembrane region" description="Helical" evidence="1">
    <location>
        <begin position="103"/>
        <end position="129"/>
    </location>
</feature>
<accession>A0A937LJE5</accession>
<keyword evidence="1" id="KW-1133">Transmembrane helix</keyword>
<feature type="transmembrane region" description="Helical" evidence="1">
    <location>
        <begin position="55"/>
        <end position="77"/>
    </location>
</feature>
<evidence type="ECO:0000256" key="1">
    <source>
        <dbReference type="SAM" id="Phobius"/>
    </source>
</evidence>
<evidence type="ECO:0000313" key="3">
    <source>
        <dbReference type="Proteomes" id="UP000711391"/>
    </source>
</evidence>
<gene>
    <name evidence="2" type="ORF">ISQ64_00105</name>
</gene>
<reference evidence="2" key="1">
    <citation type="submission" date="2020-10" db="EMBL/GenBank/DDBJ databases">
        <title>Microbiome of the Black Sea water column analyzed by genome centric metagenomics.</title>
        <authorList>
            <person name="Cabello-Yeves P.J."/>
            <person name="Callieri C."/>
            <person name="Picazo A."/>
            <person name="Mehrshad M."/>
            <person name="Haro-Moreno J.M."/>
            <person name="Roda-Garcia J."/>
            <person name="Dzembekova N."/>
            <person name="Slabakova V."/>
            <person name="Slabakova N."/>
            <person name="Moncheva S."/>
            <person name="Rodriguez-Valera F."/>
        </authorList>
    </citation>
    <scope>NUCLEOTIDE SEQUENCE</scope>
    <source>
        <strain evidence="2">BS307-5m-G50</strain>
    </source>
</reference>
<keyword evidence="1" id="KW-0472">Membrane</keyword>
<comment type="caution">
    <text evidence="2">The sequence shown here is derived from an EMBL/GenBank/DDBJ whole genome shotgun (WGS) entry which is preliminary data.</text>
</comment>
<sequence>MNFITQVTISIVLYFIARIAIKKPESLFISSLIATTAYVVMYLFLYQSITFLPTIHFLVTGLSLIVLFISYYEIVLLERNVRKIKLGLFENAESFSIEKSYKLVFKILGVGLFLLSLALISGFAIQSIFTNNLIIKTSFTIIAWFIYLITLIGTKFFNFPIKYATRGLFISMWAVLFAYLANSYLIYN</sequence>
<feature type="transmembrane region" description="Helical" evidence="1">
    <location>
        <begin position="141"/>
        <end position="161"/>
    </location>
</feature>
<protein>
    <recommendedName>
        <fullName evidence="4">Cytochrome c assembly protein domain-containing protein</fullName>
    </recommendedName>
</protein>
<dbReference type="Proteomes" id="UP000711391">
    <property type="component" value="Unassembled WGS sequence"/>
</dbReference>
<name>A0A937LJE5_9GAMM</name>
<evidence type="ECO:0000313" key="2">
    <source>
        <dbReference type="EMBL" id="MBL6817794.1"/>
    </source>
</evidence>
<dbReference type="EMBL" id="JADHQD010000001">
    <property type="protein sequence ID" value="MBL6817794.1"/>
    <property type="molecule type" value="Genomic_DNA"/>
</dbReference>